<dbReference type="InterPro" id="IPR036318">
    <property type="entry name" value="FAD-bd_PCMH-like_sf"/>
</dbReference>
<evidence type="ECO:0000259" key="6">
    <source>
        <dbReference type="PROSITE" id="PS51387"/>
    </source>
</evidence>
<dbReference type="PROSITE" id="PS51318">
    <property type="entry name" value="TAT"/>
    <property type="match status" value="1"/>
</dbReference>
<evidence type="ECO:0000256" key="2">
    <source>
        <dbReference type="ARBA" id="ARBA00005466"/>
    </source>
</evidence>
<keyword evidence="3" id="KW-0285">Flavoprotein</keyword>
<proteinExistence type="inferred from homology"/>
<dbReference type="PANTHER" id="PTHR42973">
    <property type="entry name" value="BINDING OXIDOREDUCTASE, PUTATIVE (AFU_ORTHOLOGUE AFUA_1G17690)-RELATED"/>
    <property type="match status" value="1"/>
</dbReference>
<dbReference type="SUPFAM" id="SSF56176">
    <property type="entry name" value="FAD-binding/transporter-associated domain-like"/>
    <property type="match status" value="1"/>
</dbReference>
<dbReference type="InterPro" id="IPR006094">
    <property type="entry name" value="Oxid_FAD_bind_N"/>
</dbReference>
<reference evidence="7 8" key="1">
    <citation type="submission" date="2020-07" db="EMBL/GenBank/DDBJ databases">
        <authorList>
            <person name="Zhuang K."/>
            <person name="Ran Y."/>
        </authorList>
    </citation>
    <scope>NUCLEOTIDE SEQUENCE [LARGE SCALE GENOMIC DNA]</scope>
    <source>
        <strain evidence="7 8">WCH-YHL-001</strain>
    </source>
</reference>
<evidence type="ECO:0000256" key="3">
    <source>
        <dbReference type="ARBA" id="ARBA00022630"/>
    </source>
</evidence>
<keyword evidence="4" id="KW-0274">FAD</keyword>
<dbReference type="Gene3D" id="3.40.462.20">
    <property type="match status" value="1"/>
</dbReference>
<dbReference type="InterPro" id="IPR016169">
    <property type="entry name" value="FAD-bd_PCMH_sub2"/>
</dbReference>
<dbReference type="InterPro" id="IPR006311">
    <property type="entry name" value="TAT_signal"/>
</dbReference>
<comment type="cofactor">
    <cofactor evidence="1">
        <name>FAD</name>
        <dbReference type="ChEBI" id="CHEBI:57692"/>
    </cofactor>
</comment>
<dbReference type="InterPro" id="IPR016167">
    <property type="entry name" value="FAD-bd_PCMH_sub1"/>
</dbReference>
<dbReference type="GO" id="GO:0016491">
    <property type="term" value="F:oxidoreductase activity"/>
    <property type="evidence" value="ECO:0007669"/>
    <property type="project" value="UniProtKB-KW"/>
</dbReference>
<dbReference type="GO" id="GO:0071949">
    <property type="term" value="F:FAD binding"/>
    <property type="evidence" value="ECO:0007669"/>
    <property type="project" value="InterPro"/>
</dbReference>
<dbReference type="InterPro" id="IPR050416">
    <property type="entry name" value="FAD-linked_Oxidoreductase"/>
</dbReference>
<evidence type="ECO:0000256" key="1">
    <source>
        <dbReference type="ARBA" id="ARBA00001974"/>
    </source>
</evidence>
<dbReference type="InterPro" id="IPR012951">
    <property type="entry name" value="BBE"/>
</dbReference>
<dbReference type="InterPro" id="IPR016166">
    <property type="entry name" value="FAD-bd_PCMH"/>
</dbReference>
<dbReference type="Pfam" id="PF08031">
    <property type="entry name" value="BBE"/>
    <property type="match status" value="1"/>
</dbReference>
<dbReference type="KEGG" id="nhu:H0264_25705"/>
<dbReference type="AlphaFoldDB" id="A0A7D6V881"/>
<dbReference type="Pfam" id="PF01565">
    <property type="entry name" value="FAD_binding_4"/>
    <property type="match status" value="1"/>
</dbReference>
<organism evidence="7 8">
    <name type="scientific">Nocardia huaxiensis</name>
    <dbReference type="NCBI Taxonomy" id="2755382"/>
    <lineage>
        <taxon>Bacteria</taxon>
        <taxon>Bacillati</taxon>
        <taxon>Actinomycetota</taxon>
        <taxon>Actinomycetes</taxon>
        <taxon>Mycobacteriales</taxon>
        <taxon>Nocardiaceae</taxon>
        <taxon>Nocardia</taxon>
    </lineage>
</organism>
<name>A0A7D6V881_9NOCA</name>
<dbReference type="Gene3D" id="3.30.43.10">
    <property type="entry name" value="Uridine Diphospho-n-acetylenolpyruvylglucosamine Reductase, domain 2"/>
    <property type="match status" value="1"/>
</dbReference>
<evidence type="ECO:0000256" key="5">
    <source>
        <dbReference type="ARBA" id="ARBA00023002"/>
    </source>
</evidence>
<dbReference type="Gene3D" id="3.30.465.10">
    <property type="match status" value="1"/>
</dbReference>
<gene>
    <name evidence="7" type="ORF">H0264_25705</name>
</gene>
<dbReference type="PROSITE" id="PS51387">
    <property type="entry name" value="FAD_PCMH"/>
    <property type="match status" value="1"/>
</dbReference>
<protein>
    <submittedName>
        <fullName evidence="7">FAD-binding oxidoreductase</fullName>
    </submittedName>
</protein>
<accession>A0A7D6V881</accession>
<dbReference type="Proteomes" id="UP000515512">
    <property type="component" value="Chromosome"/>
</dbReference>
<evidence type="ECO:0000313" key="8">
    <source>
        <dbReference type="Proteomes" id="UP000515512"/>
    </source>
</evidence>
<comment type="similarity">
    <text evidence="2">Belongs to the oxygen-dependent FAD-linked oxidoreductase family.</text>
</comment>
<evidence type="ECO:0000256" key="4">
    <source>
        <dbReference type="ARBA" id="ARBA00022827"/>
    </source>
</evidence>
<keyword evidence="8" id="KW-1185">Reference proteome</keyword>
<dbReference type="RefSeq" id="WP_181579917.1">
    <property type="nucleotide sequence ID" value="NZ_CP059399.1"/>
</dbReference>
<dbReference type="PANTHER" id="PTHR42973:SF39">
    <property type="entry name" value="FAD-BINDING PCMH-TYPE DOMAIN-CONTAINING PROTEIN"/>
    <property type="match status" value="1"/>
</dbReference>
<keyword evidence="5" id="KW-0560">Oxidoreductase</keyword>
<feature type="domain" description="FAD-binding PCMH-type" evidence="6">
    <location>
        <begin position="73"/>
        <end position="241"/>
    </location>
</feature>
<dbReference type="EMBL" id="CP059399">
    <property type="protein sequence ID" value="QLY28711.1"/>
    <property type="molecule type" value="Genomic_DNA"/>
</dbReference>
<evidence type="ECO:0000313" key="7">
    <source>
        <dbReference type="EMBL" id="QLY28711.1"/>
    </source>
</evidence>
<sequence length="475" mass="50386">MDVHGNNEWPVAGLSRRGFLVATAGLAAAACTSKPRAATVADDAGLRSAIRGRMLLPGNEGFDPARTPWNTTIDQSVRAVAEIADADDAAALVRYARDTGLAVAVQPNGHGASGAADGTILVRTNRLNDIRLDTSTRTARVGAGVSWEPVQQKASEHGLTGVAGSAAAVGITGYTLGGGLSWFGRRFGWAADSVTAFDVIDADGRALRVSATSEPDLFWALRGGGGDYALVTAIEFELHSAPMVFGGRMLWPLACARQVMSAFRDVTAIAPDELTVWWSLYRFPGAPPMVGIDTTYLGDAETGRELLRAFDLIDGRISDSRRGLSISELGSITGEPTDPSPVRQHGALLTGLDDTIVDSLLAQPMDPLFIVHIRHLGGALARPSDTAAGPVTEPYFLNLLGVPTTEQAATGIDAAIRGYLDAVDRNISGRTPFTFLTPGRNATEAFPPDTVSRLAEIKRRYDPHRVFRSNFPVLT</sequence>